<dbReference type="SUPFAM" id="SSF141091">
    <property type="entry name" value="L21p-like"/>
    <property type="match status" value="1"/>
</dbReference>
<reference evidence="7" key="1">
    <citation type="submission" date="2018-05" db="EMBL/GenBank/DDBJ databases">
        <authorList>
            <person name="Lanie J.A."/>
            <person name="Ng W.-L."/>
            <person name="Kazmierczak K.M."/>
            <person name="Andrzejewski T.M."/>
            <person name="Davidsen T.M."/>
            <person name="Wayne K.J."/>
            <person name="Tettelin H."/>
            <person name="Glass J.I."/>
            <person name="Rusch D."/>
            <person name="Podicherti R."/>
            <person name="Tsui H.-C.T."/>
            <person name="Winkler M.E."/>
        </authorList>
    </citation>
    <scope>NUCLEOTIDE SEQUENCE</scope>
</reference>
<sequence length="167" mass="18672">MLAVIKTGGKQYAVKAGQILKVEKLDGKKGDSVSFDNVLAVTDSSNHTIGNPLIKGASVEAKILDQIRDKKIIVFKKRRRKNSKSTQGHRQYLTVLQIESIMSSGKKSIALKKEIKVKKVDTKSKTLEKEESKKIEKKIEKKSAPKKKVAKKTTTKKIIKKKSKSKK</sequence>
<dbReference type="Pfam" id="PF00829">
    <property type="entry name" value="Ribosomal_L21p"/>
    <property type="match status" value="1"/>
</dbReference>
<dbReference type="PROSITE" id="PS01169">
    <property type="entry name" value="RIBOSOMAL_L21"/>
    <property type="match status" value="1"/>
</dbReference>
<dbReference type="GO" id="GO:0006412">
    <property type="term" value="P:translation"/>
    <property type="evidence" value="ECO:0007669"/>
    <property type="project" value="InterPro"/>
</dbReference>
<evidence type="ECO:0000256" key="5">
    <source>
        <dbReference type="ARBA" id="ARBA00023274"/>
    </source>
</evidence>
<dbReference type="EMBL" id="UINC01053076">
    <property type="protein sequence ID" value="SVB69157.1"/>
    <property type="molecule type" value="Genomic_DNA"/>
</dbReference>
<evidence type="ECO:0000313" key="7">
    <source>
        <dbReference type="EMBL" id="SVB69157.1"/>
    </source>
</evidence>
<keyword evidence="3" id="KW-0694">RNA-binding</keyword>
<dbReference type="GO" id="GO:0003735">
    <property type="term" value="F:structural constituent of ribosome"/>
    <property type="evidence" value="ECO:0007669"/>
    <property type="project" value="InterPro"/>
</dbReference>
<keyword evidence="2" id="KW-0699">rRNA-binding</keyword>
<proteinExistence type="inferred from homology"/>
<evidence type="ECO:0000256" key="1">
    <source>
        <dbReference type="ARBA" id="ARBA00008563"/>
    </source>
</evidence>
<dbReference type="AlphaFoldDB" id="A0A382G3N2"/>
<dbReference type="GO" id="GO:0019843">
    <property type="term" value="F:rRNA binding"/>
    <property type="evidence" value="ECO:0007669"/>
    <property type="project" value="UniProtKB-KW"/>
</dbReference>
<dbReference type="GO" id="GO:0005737">
    <property type="term" value="C:cytoplasm"/>
    <property type="evidence" value="ECO:0007669"/>
    <property type="project" value="UniProtKB-ARBA"/>
</dbReference>
<evidence type="ECO:0000256" key="3">
    <source>
        <dbReference type="ARBA" id="ARBA00022884"/>
    </source>
</evidence>
<name>A0A382G3N2_9ZZZZ</name>
<dbReference type="GO" id="GO:0005840">
    <property type="term" value="C:ribosome"/>
    <property type="evidence" value="ECO:0007669"/>
    <property type="project" value="UniProtKB-KW"/>
</dbReference>
<comment type="similarity">
    <text evidence="1">Belongs to the bacterial ribosomal protein bL21 family.</text>
</comment>
<evidence type="ECO:0000256" key="6">
    <source>
        <dbReference type="SAM" id="MobiDB-lite"/>
    </source>
</evidence>
<evidence type="ECO:0008006" key="8">
    <source>
        <dbReference type="Google" id="ProtNLM"/>
    </source>
</evidence>
<dbReference type="InterPro" id="IPR028909">
    <property type="entry name" value="bL21-like"/>
</dbReference>
<protein>
    <recommendedName>
        <fullName evidence="8">50S ribosomal protein L21</fullName>
    </recommendedName>
</protein>
<dbReference type="InterPro" id="IPR001787">
    <property type="entry name" value="Ribosomal_bL21"/>
</dbReference>
<feature type="compositionally biased region" description="Basic and acidic residues" evidence="6">
    <location>
        <begin position="126"/>
        <end position="143"/>
    </location>
</feature>
<keyword evidence="4" id="KW-0689">Ribosomal protein</keyword>
<dbReference type="InterPro" id="IPR036164">
    <property type="entry name" value="bL21-like_sf"/>
</dbReference>
<gene>
    <name evidence="7" type="ORF">METZ01_LOCUS222011</name>
</gene>
<dbReference type="PANTHER" id="PTHR21349">
    <property type="entry name" value="50S RIBOSOMAL PROTEIN L21"/>
    <property type="match status" value="1"/>
</dbReference>
<feature type="region of interest" description="Disordered" evidence="6">
    <location>
        <begin position="126"/>
        <end position="167"/>
    </location>
</feature>
<organism evidence="7">
    <name type="scientific">marine metagenome</name>
    <dbReference type="NCBI Taxonomy" id="408172"/>
    <lineage>
        <taxon>unclassified sequences</taxon>
        <taxon>metagenomes</taxon>
        <taxon>ecological metagenomes</taxon>
    </lineage>
</organism>
<dbReference type="PANTHER" id="PTHR21349:SF0">
    <property type="entry name" value="LARGE RIBOSOMAL SUBUNIT PROTEIN BL21M"/>
    <property type="match status" value="1"/>
</dbReference>
<dbReference type="NCBIfam" id="TIGR00061">
    <property type="entry name" value="L21"/>
    <property type="match status" value="1"/>
</dbReference>
<dbReference type="GO" id="GO:1990904">
    <property type="term" value="C:ribonucleoprotein complex"/>
    <property type="evidence" value="ECO:0007669"/>
    <property type="project" value="UniProtKB-KW"/>
</dbReference>
<evidence type="ECO:0000256" key="2">
    <source>
        <dbReference type="ARBA" id="ARBA00022730"/>
    </source>
</evidence>
<feature type="compositionally biased region" description="Basic residues" evidence="6">
    <location>
        <begin position="144"/>
        <end position="167"/>
    </location>
</feature>
<accession>A0A382G3N2</accession>
<evidence type="ECO:0000256" key="4">
    <source>
        <dbReference type="ARBA" id="ARBA00022980"/>
    </source>
</evidence>
<keyword evidence="5" id="KW-0687">Ribonucleoprotein</keyword>
<dbReference type="InterPro" id="IPR018258">
    <property type="entry name" value="Ribosomal_bL21_CS"/>
</dbReference>
<dbReference type="HAMAP" id="MF_01363">
    <property type="entry name" value="Ribosomal_bL21"/>
    <property type="match status" value="1"/>
</dbReference>